<name>A0ABR2MIB5_9ASPA</name>
<sequence length="76" mass="9251">MMGAVFLKLLAEEKRAFDLLYCITFKMLDHQWLTMQASYMDFNAVMKATRRQMERELLLEDIQHLYDMPSFRLLIW</sequence>
<feature type="domain" description="ELMO" evidence="1">
    <location>
        <begin position="1"/>
        <end position="57"/>
    </location>
</feature>
<evidence type="ECO:0000313" key="2">
    <source>
        <dbReference type="EMBL" id="KAK8963887.1"/>
    </source>
</evidence>
<keyword evidence="3" id="KW-1185">Reference proteome</keyword>
<accession>A0ABR2MIB5</accession>
<dbReference type="PROSITE" id="PS51335">
    <property type="entry name" value="ELMO"/>
    <property type="match status" value="1"/>
</dbReference>
<gene>
    <name evidence="2" type="ORF">KSP40_PGU007466</name>
</gene>
<organism evidence="2 3">
    <name type="scientific">Platanthera guangdongensis</name>
    <dbReference type="NCBI Taxonomy" id="2320717"/>
    <lineage>
        <taxon>Eukaryota</taxon>
        <taxon>Viridiplantae</taxon>
        <taxon>Streptophyta</taxon>
        <taxon>Embryophyta</taxon>
        <taxon>Tracheophyta</taxon>
        <taxon>Spermatophyta</taxon>
        <taxon>Magnoliopsida</taxon>
        <taxon>Liliopsida</taxon>
        <taxon>Asparagales</taxon>
        <taxon>Orchidaceae</taxon>
        <taxon>Orchidoideae</taxon>
        <taxon>Orchideae</taxon>
        <taxon>Orchidinae</taxon>
        <taxon>Platanthera</taxon>
    </lineage>
</organism>
<dbReference type="Pfam" id="PF04727">
    <property type="entry name" value="ELMO_CED12"/>
    <property type="match status" value="1"/>
</dbReference>
<proteinExistence type="predicted"/>
<protein>
    <recommendedName>
        <fullName evidence="1">ELMO domain-containing protein</fullName>
    </recommendedName>
</protein>
<dbReference type="EMBL" id="JBBWWR010000007">
    <property type="protein sequence ID" value="KAK8963887.1"/>
    <property type="molecule type" value="Genomic_DNA"/>
</dbReference>
<dbReference type="Proteomes" id="UP001412067">
    <property type="component" value="Unassembled WGS sequence"/>
</dbReference>
<dbReference type="PANTHER" id="PTHR12771">
    <property type="entry name" value="ENGULFMENT AND CELL MOTILITY"/>
    <property type="match status" value="1"/>
</dbReference>
<dbReference type="InterPro" id="IPR006816">
    <property type="entry name" value="ELMO_dom"/>
</dbReference>
<dbReference type="PANTHER" id="PTHR12771:SF20">
    <property type="entry name" value="ELMO_CED-12 FAMILY PROTEIN"/>
    <property type="match status" value="1"/>
</dbReference>
<reference evidence="2 3" key="1">
    <citation type="journal article" date="2022" name="Nat. Plants">
        <title>Genomes of leafy and leafless Platanthera orchids illuminate the evolution of mycoheterotrophy.</title>
        <authorList>
            <person name="Li M.H."/>
            <person name="Liu K.W."/>
            <person name="Li Z."/>
            <person name="Lu H.C."/>
            <person name="Ye Q.L."/>
            <person name="Zhang D."/>
            <person name="Wang J.Y."/>
            <person name="Li Y.F."/>
            <person name="Zhong Z.M."/>
            <person name="Liu X."/>
            <person name="Yu X."/>
            <person name="Liu D.K."/>
            <person name="Tu X.D."/>
            <person name="Liu B."/>
            <person name="Hao Y."/>
            <person name="Liao X.Y."/>
            <person name="Jiang Y.T."/>
            <person name="Sun W.H."/>
            <person name="Chen J."/>
            <person name="Chen Y.Q."/>
            <person name="Ai Y."/>
            <person name="Zhai J.W."/>
            <person name="Wu S.S."/>
            <person name="Zhou Z."/>
            <person name="Hsiao Y.Y."/>
            <person name="Wu W.L."/>
            <person name="Chen Y.Y."/>
            <person name="Lin Y.F."/>
            <person name="Hsu J.L."/>
            <person name="Li C.Y."/>
            <person name="Wang Z.W."/>
            <person name="Zhao X."/>
            <person name="Zhong W.Y."/>
            <person name="Ma X.K."/>
            <person name="Ma L."/>
            <person name="Huang J."/>
            <person name="Chen G.Z."/>
            <person name="Huang M.Z."/>
            <person name="Huang L."/>
            <person name="Peng D.H."/>
            <person name="Luo Y.B."/>
            <person name="Zou S.Q."/>
            <person name="Chen S.P."/>
            <person name="Lan S."/>
            <person name="Tsai W.C."/>
            <person name="Van de Peer Y."/>
            <person name="Liu Z.J."/>
        </authorList>
    </citation>
    <scope>NUCLEOTIDE SEQUENCE [LARGE SCALE GENOMIC DNA]</scope>
    <source>
        <strain evidence="2">Lor288</strain>
    </source>
</reference>
<comment type="caution">
    <text evidence="2">The sequence shown here is derived from an EMBL/GenBank/DDBJ whole genome shotgun (WGS) entry which is preliminary data.</text>
</comment>
<evidence type="ECO:0000313" key="3">
    <source>
        <dbReference type="Proteomes" id="UP001412067"/>
    </source>
</evidence>
<evidence type="ECO:0000259" key="1">
    <source>
        <dbReference type="PROSITE" id="PS51335"/>
    </source>
</evidence>
<dbReference type="InterPro" id="IPR050868">
    <property type="entry name" value="ELMO_domain-containing"/>
</dbReference>